<accession>A0AA95H055</accession>
<protein>
    <recommendedName>
        <fullName evidence="3">Lipoprotein</fullName>
    </recommendedName>
</protein>
<dbReference type="AlphaFoldDB" id="A0AA95H055"/>
<evidence type="ECO:0000313" key="2">
    <source>
        <dbReference type="Proteomes" id="UP001177595"/>
    </source>
</evidence>
<name>A0AA95H055_9GAMM</name>
<gene>
    <name evidence="1" type="ORF">QE210_19035</name>
</gene>
<proteinExistence type="predicted"/>
<organism evidence="1 2">
    <name type="scientific">Arsenophonus nasoniae</name>
    <name type="common">son-killer infecting Nasonia vitripennis</name>
    <dbReference type="NCBI Taxonomy" id="638"/>
    <lineage>
        <taxon>Bacteria</taxon>
        <taxon>Pseudomonadati</taxon>
        <taxon>Pseudomonadota</taxon>
        <taxon>Gammaproteobacteria</taxon>
        <taxon>Enterobacterales</taxon>
        <taxon>Morganellaceae</taxon>
        <taxon>Arsenophonus</taxon>
    </lineage>
</organism>
<keyword evidence="1" id="KW-0614">Plasmid</keyword>
<dbReference type="RefSeq" id="WP_280626838.1">
    <property type="nucleotide sequence ID" value="NZ_CP123507.1"/>
</dbReference>
<evidence type="ECO:0000313" key="1">
    <source>
        <dbReference type="EMBL" id="WGM03602.1"/>
    </source>
</evidence>
<dbReference type="Proteomes" id="UP001177595">
    <property type="component" value="Plasmid paPv3"/>
</dbReference>
<evidence type="ECO:0008006" key="3">
    <source>
        <dbReference type="Google" id="ProtNLM"/>
    </source>
</evidence>
<reference evidence="1" key="1">
    <citation type="submission" date="2023-04" db="EMBL/GenBank/DDBJ databases">
        <title>Genome dynamics across the evolutionary transition to endosymbiosis.</title>
        <authorList>
            <person name="Siozios S."/>
            <person name="Nadal-Jimenez P."/>
            <person name="Azagi T."/>
            <person name="Sprong H."/>
            <person name="Frost C.L."/>
            <person name="Parratt S.R."/>
            <person name="Taylor G."/>
            <person name="Brettell L."/>
            <person name="Lew K.C."/>
            <person name="Croft L."/>
            <person name="King K.C."/>
            <person name="Brockhurst M.A."/>
            <person name="Hypsa V."/>
            <person name="Novakova E."/>
            <person name="Darby A.C."/>
            <person name="Hurst G.D.D."/>
        </authorList>
    </citation>
    <scope>NUCLEOTIDE SEQUENCE</scope>
    <source>
        <strain evidence="1">APv</strain>
        <plasmid evidence="1">paPv3</plasmid>
    </source>
</reference>
<dbReference type="PROSITE" id="PS51257">
    <property type="entry name" value="PROKAR_LIPOPROTEIN"/>
    <property type="match status" value="1"/>
</dbReference>
<geneLocation type="plasmid" evidence="1 2">
    <name>paPv3</name>
</geneLocation>
<sequence length="145" mass="16122">MKFYSILTSIIFALLITGCNDNKDFTPIKKGESLEMDPECKMGMCSWTKIESINVSPLDKDALSVEIKARYSSTENDDVKPKDWSEGEILKITCSKTAPSYDGTPLNIKSNIATSGAEMSAVEMYFAVCHSFTGDVETAKEKYKY</sequence>
<dbReference type="EMBL" id="CP123507">
    <property type="protein sequence ID" value="WGM03602.1"/>
    <property type="molecule type" value="Genomic_DNA"/>
</dbReference>